<evidence type="ECO:0000313" key="2">
    <source>
        <dbReference type="EMBL" id="CAH0547218.1"/>
    </source>
</evidence>
<dbReference type="InterPro" id="IPR027911">
    <property type="entry name" value="DUF4604"/>
</dbReference>
<accession>A0A9P0F9V3</accession>
<gene>
    <name evidence="2" type="ORF">MELIAE_LOCUS1251</name>
</gene>
<dbReference type="EMBL" id="OV121132">
    <property type="protein sequence ID" value="CAH0547218.1"/>
    <property type="molecule type" value="Genomic_DNA"/>
</dbReference>
<evidence type="ECO:0000313" key="3">
    <source>
        <dbReference type="Proteomes" id="UP001154078"/>
    </source>
</evidence>
<keyword evidence="3" id="KW-1185">Reference proteome</keyword>
<organism evidence="2 3">
    <name type="scientific">Brassicogethes aeneus</name>
    <name type="common">Rape pollen beetle</name>
    <name type="synonym">Meligethes aeneus</name>
    <dbReference type="NCBI Taxonomy" id="1431903"/>
    <lineage>
        <taxon>Eukaryota</taxon>
        <taxon>Metazoa</taxon>
        <taxon>Ecdysozoa</taxon>
        <taxon>Arthropoda</taxon>
        <taxon>Hexapoda</taxon>
        <taxon>Insecta</taxon>
        <taxon>Pterygota</taxon>
        <taxon>Neoptera</taxon>
        <taxon>Endopterygota</taxon>
        <taxon>Coleoptera</taxon>
        <taxon>Polyphaga</taxon>
        <taxon>Cucujiformia</taxon>
        <taxon>Nitidulidae</taxon>
        <taxon>Meligethinae</taxon>
        <taxon>Brassicogethes</taxon>
    </lineage>
</organism>
<sequence length="92" mass="10582">MSKRNIAYVKPEEPSFLKKLKEQAGYVEGPTIETKREELGLVRDEDFEDNHEELPTVVVLKEGDLTAEEAAREKVRLEKGKGHFITLNPETW</sequence>
<dbReference type="PANTHER" id="PTHR31195:SF2">
    <property type="entry name" value="GEO02494P1"/>
    <property type="match status" value="1"/>
</dbReference>
<dbReference type="Proteomes" id="UP001154078">
    <property type="component" value="Chromosome 1"/>
</dbReference>
<dbReference type="InterPro" id="IPR040219">
    <property type="entry name" value="KIAA1143-like"/>
</dbReference>
<dbReference type="Pfam" id="PF15377">
    <property type="entry name" value="DUF4604"/>
    <property type="match status" value="1"/>
</dbReference>
<dbReference type="OrthoDB" id="10043580at2759"/>
<feature type="domain" description="DUF4604" evidence="1">
    <location>
        <begin position="4"/>
        <end position="75"/>
    </location>
</feature>
<dbReference type="PANTHER" id="PTHR31195">
    <property type="entry name" value="GEO02494P1"/>
    <property type="match status" value="1"/>
</dbReference>
<evidence type="ECO:0000259" key="1">
    <source>
        <dbReference type="Pfam" id="PF15377"/>
    </source>
</evidence>
<proteinExistence type="predicted"/>
<name>A0A9P0F9V3_BRAAE</name>
<reference evidence="2" key="1">
    <citation type="submission" date="2021-12" db="EMBL/GenBank/DDBJ databases">
        <authorList>
            <person name="King R."/>
        </authorList>
    </citation>
    <scope>NUCLEOTIDE SEQUENCE</scope>
</reference>
<dbReference type="AlphaFoldDB" id="A0A9P0F9V3"/>
<protein>
    <recommendedName>
        <fullName evidence="1">DUF4604 domain-containing protein</fullName>
    </recommendedName>
</protein>